<accession>A0A7C8M3W6</accession>
<name>A0A7C8M3W6_9PLEO</name>
<protein>
    <submittedName>
        <fullName evidence="2">Uncharacterized protein</fullName>
    </submittedName>
</protein>
<reference evidence="2 3" key="1">
    <citation type="submission" date="2020-01" db="EMBL/GenBank/DDBJ databases">
        <authorList>
            <consortium name="DOE Joint Genome Institute"/>
            <person name="Haridas S."/>
            <person name="Albert R."/>
            <person name="Binder M."/>
            <person name="Bloem J."/>
            <person name="Labutti K."/>
            <person name="Salamov A."/>
            <person name="Andreopoulos B."/>
            <person name="Baker S.E."/>
            <person name="Barry K."/>
            <person name="Bills G."/>
            <person name="Bluhm B.H."/>
            <person name="Cannon C."/>
            <person name="Castanera R."/>
            <person name="Culley D.E."/>
            <person name="Daum C."/>
            <person name="Ezra D."/>
            <person name="Gonzalez J.B."/>
            <person name="Henrissat B."/>
            <person name="Kuo A."/>
            <person name="Liang C."/>
            <person name="Lipzen A."/>
            <person name="Lutzoni F."/>
            <person name="Magnuson J."/>
            <person name="Mondo S."/>
            <person name="Nolan M."/>
            <person name="Ohm R."/>
            <person name="Pangilinan J."/>
            <person name="Park H.-J.H."/>
            <person name="Ramirez L."/>
            <person name="Alfaro M."/>
            <person name="Sun H."/>
            <person name="Tritt A."/>
            <person name="Yoshinaga Y."/>
            <person name="Zwiers L.-H.L."/>
            <person name="Turgeon B.G."/>
            <person name="Goodwin S.B."/>
            <person name="Spatafora J.W."/>
            <person name="Crous P.W."/>
            <person name="Grigoriev I.V."/>
        </authorList>
    </citation>
    <scope>NUCLEOTIDE SEQUENCE [LARGE SCALE GENOMIC DNA]</scope>
    <source>
        <strain evidence="2 3">CBS 611.86</strain>
    </source>
</reference>
<comment type="caution">
    <text evidence="2">The sequence shown here is derived from an EMBL/GenBank/DDBJ whole genome shotgun (WGS) entry which is preliminary data.</text>
</comment>
<feature type="transmembrane region" description="Helical" evidence="1">
    <location>
        <begin position="147"/>
        <end position="167"/>
    </location>
</feature>
<evidence type="ECO:0000313" key="2">
    <source>
        <dbReference type="EMBL" id="KAF2866881.1"/>
    </source>
</evidence>
<sequence length="168" mass="17626">MSTPRPSTYTCSCPHHPEVHHAEVAAIQDQDEVLYAATFPPAYSATPPTVHVTREAGDAERRMPAVQSDIAMAIKSNVNANANATATGTTPTPDYDPATVIADEPAICACTSACTCAQTHASLLASQAAVRAQLAHLTGRVDTNSTLHLLIVTFVCMVWAAQVMGLLG</sequence>
<dbReference type="EMBL" id="JAADJZ010000025">
    <property type="protein sequence ID" value="KAF2866881.1"/>
    <property type="molecule type" value="Genomic_DNA"/>
</dbReference>
<proteinExistence type="predicted"/>
<keyword evidence="1" id="KW-0472">Membrane</keyword>
<keyword evidence="1" id="KW-1133">Transmembrane helix</keyword>
<dbReference type="Proteomes" id="UP000481861">
    <property type="component" value="Unassembled WGS sequence"/>
</dbReference>
<gene>
    <name evidence="2" type="ORF">BDV95DRAFT_622530</name>
</gene>
<keyword evidence="1" id="KW-0812">Transmembrane</keyword>
<keyword evidence="3" id="KW-1185">Reference proteome</keyword>
<evidence type="ECO:0000256" key="1">
    <source>
        <dbReference type="SAM" id="Phobius"/>
    </source>
</evidence>
<evidence type="ECO:0000313" key="3">
    <source>
        <dbReference type="Proteomes" id="UP000481861"/>
    </source>
</evidence>
<organism evidence="2 3">
    <name type="scientific">Massariosphaeria phaeospora</name>
    <dbReference type="NCBI Taxonomy" id="100035"/>
    <lineage>
        <taxon>Eukaryota</taxon>
        <taxon>Fungi</taxon>
        <taxon>Dikarya</taxon>
        <taxon>Ascomycota</taxon>
        <taxon>Pezizomycotina</taxon>
        <taxon>Dothideomycetes</taxon>
        <taxon>Pleosporomycetidae</taxon>
        <taxon>Pleosporales</taxon>
        <taxon>Pleosporales incertae sedis</taxon>
        <taxon>Massariosphaeria</taxon>
    </lineage>
</organism>
<dbReference type="AlphaFoldDB" id="A0A7C8M3W6"/>